<dbReference type="RefSeq" id="WP_070101121.1">
    <property type="nucleotide sequence ID" value="NZ_BCMV01000040.1"/>
</dbReference>
<dbReference type="Pfam" id="PF00383">
    <property type="entry name" value="dCMP_cyt_deam_1"/>
    <property type="match status" value="1"/>
</dbReference>
<dbReference type="PIRSF" id="PIRSF006019">
    <property type="entry name" value="dCMP_deaminase"/>
    <property type="match status" value="1"/>
</dbReference>
<keyword evidence="8" id="KW-1185">Reference proteome</keyword>
<dbReference type="Proteomes" id="UP000095488">
    <property type="component" value="Unassembled WGS sequence"/>
</dbReference>
<dbReference type="InterPro" id="IPR016192">
    <property type="entry name" value="APOBEC/CMP_deaminase_Zn-bd"/>
</dbReference>
<dbReference type="SUPFAM" id="SSF53927">
    <property type="entry name" value="Cytidine deaminase-like"/>
    <property type="match status" value="1"/>
</dbReference>
<dbReference type="InterPro" id="IPR016193">
    <property type="entry name" value="Cytidine_deaminase-like"/>
</dbReference>
<dbReference type="InterPro" id="IPR016473">
    <property type="entry name" value="dCMP_deaminase"/>
</dbReference>
<accession>A0ABM9UKB2</accession>
<dbReference type="InterPro" id="IPR015517">
    <property type="entry name" value="dCMP_deaminase-rel"/>
</dbReference>
<comment type="cofactor">
    <cofactor evidence="1">
        <name>Zn(2+)</name>
        <dbReference type="ChEBI" id="CHEBI:29105"/>
    </cofactor>
</comment>
<keyword evidence="4" id="KW-0378">Hydrolase</keyword>
<dbReference type="Gene3D" id="3.40.140.10">
    <property type="entry name" value="Cytidine Deaminase, domain 2"/>
    <property type="match status" value="1"/>
</dbReference>
<evidence type="ECO:0000313" key="7">
    <source>
        <dbReference type="EMBL" id="CUN44418.1"/>
    </source>
</evidence>
<comment type="caution">
    <text evidence="7">The sequence shown here is derived from an EMBL/GenBank/DDBJ whole genome shotgun (WGS) entry which is preliminary data.</text>
</comment>
<evidence type="ECO:0000256" key="1">
    <source>
        <dbReference type="ARBA" id="ARBA00001947"/>
    </source>
</evidence>
<feature type="domain" description="CMP/dCMP-type deaminase" evidence="6">
    <location>
        <begin position="1"/>
        <end position="137"/>
    </location>
</feature>
<dbReference type="PROSITE" id="PS51747">
    <property type="entry name" value="CYT_DCMP_DEAMINASES_2"/>
    <property type="match status" value="1"/>
</dbReference>
<dbReference type="InterPro" id="IPR002125">
    <property type="entry name" value="CMP_dCMP_dom"/>
</dbReference>
<dbReference type="CDD" id="cd01286">
    <property type="entry name" value="deoxycytidylate_deaminase"/>
    <property type="match status" value="1"/>
</dbReference>
<comment type="similarity">
    <text evidence="2">Belongs to the cytidine and deoxycytidylate deaminase family.</text>
</comment>
<evidence type="ECO:0000313" key="8">
    <source>
        <dbReference type="Proteomes" id="UP000095488"/>
    </source>
</evidence>
<dbReference type="PROSITE" id="PS00903">
    <property type="entry name" value="CYT_DCMP_DEAMINASES_1"/>
    <property type="match status" value="1"/>
</dbReference>
<proteinExistence type="inferred from homology"/>
<dbReference type="PANTHER" id="PTHR11086:SF18">
    <property type="entry name" value="DEOXYCYTIDYLATE DEAMINASE"/>
    <property type="match status" value="1"/>
</dbReference>
<name>A0ABM9UKB2_SARVE</name>
<protein>
    <submittedName>
        <fullName evidence="7">Riboflavin biosynthesis protein RibD</fullName>
    </submittedName>
</protein>
<reference evidence="7 8" key="1">
    <citation type="submission" date="2015-09" db="EMBL/GenBank/DDBJ databases">
        <authorList>
            <consortium name="Pathogen Informatics"/>
        </authorList>
    </citation>
    <scope>NUCLEOTIDE SEQUENCE [LARGE SCALE GENOMIC DNA]</scope>
    <source>
        <strain evidence="7 8">2789STDY5834858</strain>
    </source>
</reference>
<evidence type="ECO:0000256" key="3">
    <source>
        <dbReference type="ARBA" id="ARBA00022723"/>
    </source>
</evidence>
<evidence type="ECO:0000256" key="2">
    <source>
        <dbReference type="ARBA" id="ARBA00006576"/>
    </source>
</evidence>
<organism evidence="7 8">
    <name type="scientific">Sarcina ventriculi</name>
    <name type="common">Clostridium ventriculi</name>
    <dbReference type="NCBI Taxonomy" id="1267"/>
    <lineage>
        <taxon>Bacteria</taxon>
        <taxon>Bacillati</taxon>
        <taxon>Bacillota</taxon>
        <taxon>Clostridia</taxon>
        <taxon>Eubacteriales</taxon>
        <taxon>Clostridiaceae</taxon>
        <taxon>Sarcina</taxon>
    </lineage>
</organism>
<dbReference type="InterPro" id="IPR035105">
    <property type="entry name" value="Deoxycytidylate_deaminase_dom"/>
</dbReference>
<evidence type="ECO:0000256" key="5">
    <source>
        <dbReference type="ARBA" id="ARBA00022833"/>
    </source>
</evidence>
<evidence type="ECO:0000256" key="4">
    <source>
        <dbReference type="ARBA" id="ARBA00022801"/>
    </source>
</evidence>
<dbReference type="EMBL" id="CYZR01000001">
    <property type="protein sequence ID" value="CUN44418.1"/>
    <property type="molecule type" value="Genomic_DNA"/>
</dbReference>
<keyword evidence="5" id="KW-0862">Zinc</keyword>
<dbReference type="PANTHER" id="PTHR11086">
    <property type="entry name" value="DEOXYCYTIDYLATE DEAMINASE-RELATED"/>
    <property type="match status" value="1"/>
</dbReference>
<gene>
    <name evidence="7" type="primary">ribD_1</name>
    <name evidence="7" type="ORF">ERS852473_00149</name>
</gene>
<sequence length="179" mass="20143">MERKLFTEWAMDIAEDSKLRSTCLSRQVGAVIIKDRQIIATGYNGAPTGTVHCSDIGYCERRKRNIPSGLGLELCRAGHAEANAINQCAKHGISCNGATLYVTTQPCVFCCISIIQSGIKKVIFKGEYPTGLGLQLLKEAEIEYEKYETALNKEREEYKIKHIREIERAKKLLKEVKLY</sequence>
<evidence type="ECO:0000259" key="6">
    <source>
        <dbReference type="PROSITE" id="PS51747"/>
    </source>
</evidence>
<keyword evidence="3" id="KW-0479">Metal-binding</keyword>